<dbReference type="Pfam" id="PF00069">
    <property type="entry name" value="Pkinase"/>
    <property type="match status" value="2"/>
</dbReference>
<dbReference type="PROSITE" id="PS00108">
    <property type="entry name" value="PROTEIN_KINASE_ST"/>
    <property type="match status" value="1"/>
</dbReference>
<dbReference type="EMBL" id="JBHSKG010000003">
    <property type="protein sequence ID" value="MFC5138183.1"/>
    <property type="molecule type" value="Genomic_DNA"/>
</dbReference>
<evidence type="ECO:0000256" key="5">
    <source>
        <dbReference type="ARBA" id="ARBA00022777"/>
    </source>
</evidence>
<dbReference type="CDD" id="cd14014">
    <property type="entry name" value="STKc_PknB_like"/>
    <property type="match status" value="2"/>
</dbReference>
<dbReference type="SUPFAM" id="SSF52540">
    <property type="entry name" value="P-loop containing nucleoside triphosphate hydrolases"/>
    <property type="match status" value="1"/>
</dbReference>
<evidence type="ECO:0000259" key="9">
    <source>
        <dbReference type="PROSITE" id="PS50011"/>
    </source>
</evidence>
<gene>
    <name evidence="10" type="ORF">ACFPK1_08065</name>
</gene>
<dbReference type="PROSITE" id="PS50011">
    <property type="entry name" value="PROTEIN_KINASE_DOM"/>
    <property type="match status" value="2"/>
</dbReference>
<evidence type="ECO:0000313" key="11">
    <source>
        <dbReference type="Proteomes" id="UP001596175"/>
    </source>
</evidence>
<dbReference type="PANTHER" id="PTHR43289:SF6">
    <property type="entry name" value="SERINE_THREONINE-PROTEIN KINASE NEKL-3"/>
    <property type="match status" value="1"/>
</dbReference>
<evidence type="ECO:0000313" key="10">
    <source>
        <dbReference type="EMBL" id="MFC5138183.1"/>
    </source>
</evidence>
<dbReference type="InterPro" id="IPR017441">
    <property type="entry name" value="Protein_kinase_ATP_BS"/>
</dbReference>
<reference evidence="11" key="1">
    <citation type="journal article" date="2019" name="Int. J. Syst. Evol. Microbiol.">
        <title>The Global Catalogue of Microorganisms (GCM) 10K type strain sequencing project: providing services to taxonomists for standard genome sequencing and annotation.</title>
        <authorList>
            <consortium name="The Broad Institute Genomics Platform"/>
            <consortium name="The Broad Institute Genome Sequencing Center for Infectious Disease"/>
            <person name="Wu L."/>
            <person name="Ma J."/>
        </authorList>
    </citation>
    <scope>NUCLEOTIDE SEQUENCE [LARGE SCALE GENOMIC DNA]</scope>
    <source>
        <strain evidence="11">XZYJ18</strain>
    </source>
</reference>
<dbReference type="GO" id="GO:0016301">
    <property type="term" value="F:kinase activity"/>
    <property type="evidence" value="ECO:0007669"/>
    <property type="project" value="UniProtKB-KW"/>
</dbReference>
<keyword evidence="2" id="KW-0723">Serine/threonine-protein kinase</keyword>
<keyword evidence="4 7" id="KW-0547">Nucleotide-binding</keyword>
<evidence type="ECO:0000256" key="2">
    <source>
        <dbReference type="ARBA" id="ARBA00022527"/>
    </source>
</evidence>
<feature type="compositionally biased region" description="Pro residues" evidence="8">
    <location>
        <begin position="306"/>
        <end position="324"/>
    </location>
</feature>
<keyword evidence="3" id="KW-0808">Transferase</keyword>
<dbReference type="Gene3D" id="3.40.50.300">
    <property type="entry name" value="P-loop containing nucleotide triphosphate hydrolases"/>
    <property type="match status" value="1"/>
</dbReference>
<feature type="binding site" evidence="7">
    <location>
        <position position="38"/>
    </location>
    <ligand>
        <name>ATP</name>
        <dbReference type="ChEBI" id="CHEBI:30616"/>
    </ligand>
</feature>
<protein>
    <recommendedName>
        <fullName evidence="1">non-specific serine/threonine protein kinase</fullName>
        <ecNumber evidence="1">2.7.11.1</ecNumber>
    </recommendedName>
</protein>
<dbReference type="SUPFAM" id="SSF56112">
    <property type="entry name" value="Protein kinase-like (PK-like)"/>
    <property type="match status" value="2"/>
</dbReference>
<feature type="domain" description="Protein kinase" evidence="9">
    <location>
        <begin position="9"/>
        <end position="268"/>
    </location>
</feature>
<dbReference type="Gene3D" id="1.10.510.10">
    <property type="entry name" value="Transferase(Phosphotransferase) domain 1"/>
    <property type="match status" value="2"/>
</dbReference>
<evidence type="ECO:0000256" key="1">
    <source>
        <dbReference type="ARBA" id="ARBA00012513"/>
    </source>
</evidence>
<dbReference type="EC" id="2.7.11.1" evidence="1"/>
<evidence type="ECO:0000256" key="4">
    <source>
        <dbReference type="ARBA" id="ARBA00022741"/>
    </source>
</evidence>
<dbReference type="RefSeq" id="WP_378020407.1">
    <property type="nucleotide sequence ID" value="NZ_JBHSKG010000003.1"/>
</dbReference>
<sequence length="1093" mass="118682">MVDEASERYRLESRLGQGGMGEVLRAYDTRLERYVALKLLPVTLSQDEQYVARFKREAQIAARIDEPHVVPIYDFGTIDDRLFIAMRLVEGSDVGLMLKDGPLAANLAAQIVAQVAAALDAAHKVGLIHRDIKPSNIMVTKDQVPFAYLMDFGVAVQRGQSGNLTESGVQIGTMNYMAPETFEGAGPLPSADIYGLGCVLYEMLVARRPFDEEDIPAVMYSHLHKPPPLPSQRDATLPRALDDVVARAMAKSPDERFATAGELGRAALDAALDVGTPSGASRGTPPGSGYATSETSAPDPTGKTPNEPPPSPDPTRITRPPPRPSFDILPPRVGHIPLRADYQTNAGPLRHGATIPFLNNQIFVDIVRQRLQYSPGGSLLVSGLNGVGKTTVVHRAVDELRRELVIGGTEEKPVLAVWQSVARPTTPEELLVRLIRGLGDAVQRAGIVDRLTNEVEETLATAYRRTMMTVKTTRSETLESSLGLTGTLGGFGGNAGGKKARARGDEEQFLPYGLVESEHDFPRIVSALTNAENGSHRPARRWFGRAPRLWTGRLVFVLDEIDKLTSDADGLSSLETLLRGLKNIFTASAAHFVFVAGADVFDLCRRAYTRSNTIWSTVFGRQIYINCLPPGTADALLRHLLLGIVGRTPTEISDYLEYRSRGLPRLLLNSLDELVEWRNNGPHLFIDPPSAASIAFFATLQRRLGPLWAQARPRGPLTDPIDIDNRRNATYLVVDWVLSKRGAAFTAEDLITERAEQDANTDLASDRDCIELLNELANVGVLDAKGADSPRRTVVGAGTPTATTYQLARTIMDTVQSRATEAGELGRIGDGRYILVEELGRGPLGTVYLARDRHTGRDVAIKVLDVRSAGPDEDLVGRFHREVDIARSLDHPLLATVLAAVNDDGQLALVSEYVRGRSLATLVAQGPLHPTFTVHVGKALADLLGYLDQEDVVRLALKPSNIVVTSDGSPVLVDLGLARSSHTTPLTRAGSIIGTPLYLAPEQLTQGAVDIASDLFALGLVLFEMLTGRPARQGDVRTIVESAATERIDVSDLACSPQFKTILSWLLEPNVDDRCKDPKSLAAHLASVPEMMR</sequence>
<dbReference type="InterPro" id="IPR011009">
    <property type="entry name" value="Kinase-like_dom_sf"/>
</dbReference>
<dbReference type="InterPro" id="IPR008271">
    <property type="entry name" value="Ser/Thr_kinase_AS"/>
</dbReference>
<evidence type="ECO:0000256" key="3">
    <source>
        <dbReference type="ARBA" id="ARBA00022679"/>
    </source>
</evidence>
<evidence type="ECO:0000256" key="7">
    <source>
        <dbReference type="PROSITE-ProRule" id="PRU10141"/>
    </source>
</evidence>
<feature type="region of interest" description="Disordered" evidence="8">
    <location>
        <begin position="274"/>
        <end position="332"/>
    </location>
</feature>
<dbReference type="Proteomes" id="UP001596175">
    <property type="component" value="Unassembled WGS sequence"/>
</dbReference>
<dbReference type="Gene3D" id="3.30.200.20">
    <property type="entry name" value="Phosphorylase Kinase, domain 1"/>
    <property type="match status" value="1"/>
</dbReference>
<accession>A0ABV9Z9A2</accession>
<keyword evidence="11" id="KW-1185">Reference proteome</keyword>
<dbReference type="SMART" id="SM00220">
    <property type="entry name" value="S_TKc"/>
    <property type="match status" value="2"/>
</dbReference>
<organism evidence="10 11">
    <name type="scientific">Actinomycetospora rhizophila</name>
    <dbReference type="NCBI Taxonomy" id="1416876"/>
    <lineage>
        <taxon>Bacteria</taxon>
        <taxon>Bacillati</taxon>
        <taxon>Actinomycetota</taxon>
        <taxon>Actinomycetes</taxon>
        <taxon>Pseudonocardiales</taxon>
        <taxon>Pseudonocardiaceae</taxon>
        <taxon>Actinomycetospora</taxon>
    </lineage>
</organism>
<name>A0ABV9Z9A2_9PSEU</name>
<keyword evidence="5 10" id="KW-0418">Kinase</keyword>
<evidence type="ECO:0000256" key="8">
    <source>
        <dbReference type="SAM" id="MobiDB-lite"/>
    </source>
</evidence>
<dbReference type="PANTHER" id="PTHR43289">
    <property type="entry name" value="MITOGEN-ACTIVATED PROTEIN KINASE KINASE KINASE 20-RELATED"/>
    <property type="match status" value="1"/>
</dbReference>
<feature type="domain" description="Protein kinase" evidence="9">
    <location>
        <begin position="833"/>
        <end position="1087"/>
    </location>
</feature>
<dbReference type="InterPro" id="IPR000719">
    <property type="entry name" value="Prot_kinase_dom"/>
</dbReference>
<keyword evidence="6 7" id="KW-0067">ATP-binding</keyword>
<dbReference type="PROSITE" id="PS00107">
    <property type="entry name" value="PROTEIN_KINASE_ATP"/>
    <property type="match status" value="1"/>
</dbReference>
<evidence type="ECO:0000256" key="6">
    <source>
        <dbReference type="ARBA" id="ARBA00022840"/>
    </source>
</evidence>
<comment type="caution">
    <text evidence="10">The sequence shown here is derived from an EMBL/GenBank/DDBJ whole genome shotgun (WGS) entry which is preliminary data.</text>
</comment>
<proteinExistence type="predicted"/>
<dbReference type="InterPro" id="IPR027417">
    <property type="entry name" value="P-loop_NTPase"/>
</dbReference>